<reference evidence="1 2" key="1">
    <citation type="journal article" date="2013" name="Mar. Genomics">
        <title>Expression of sulfatases in Rhodopirellula baltica and the diversity of sulfatases in the genus Rhodopirellula.</title>
        <authorList>
            <person name="Wegner C.E."/>
            <person name="Richter-Heitmann T."/>
            <person name="Klindworth A."/>
            <person name="Klockow C."/>
            <person name="Richter M."/>
            <person name="Achstetter T."/>
            <person name="Glockner F.O."/>
            <person name="Harder J."/>
        </authorList>
    </citation>
    <scope>NUCLEOTIDE SEQUENCE [LARGE SCALE GENOMIC DNA]</scope>
    <source>
        <strain evidence="1 2">WH47</strain>
    </source>
</reference>
<sequence>MAVLGMSVKYSVPSCIAAGPSVNWNPVWTCWTGPVGWIVWACAVWEAVVQTSPTIEANNKANREFMGAHSGRGKVGWETPPL</sequence>
<dbReference type="PATRIC" id="fig|991778.3.peg.2856"/>
<dbReference type="Proteomes" id="UP000006222">
    <property type="component" value="Unassembled WGS sequence"/>
</dbReference>
<evidence type="ECO:0000313" key="2">
    <source>
        <dbReference type="Proteomes" id="UP000006222"/>
    </source>
</evidence>
<name>F2ASJ5_RHOBT</name>
<dbReference type="AlphaFoldDB" id="F2ASJ5"/>
<comment type="caution">
    <text evidence="1">The sequence shown here is derived from an EMBL/GenBank/DDBJ whole genome shotgun (WGS) entry which is preliminary data.</text>
</comment>
<proteinExistence type="predicted"/>
<gene>
    <name evidence="1" type="ORF">RBWH47_03072</name>
</gene>
<dbReference type="EMBL" id="AFAR01000147">
    <property type="protein sequence ID" value="EGF27372.1"/>
    <property type="molecule type" value="Genomic_DNA"/>
</dbReference>
<organism evidence="1 2">
    <name type="scientific">Rhodopirellula baltica WH47</name>
    <dbReference type="NCBI Taxonomy" id="991778"/>
    <lineage>
        <taxon>Bacteria</taxon>
        <taxon>Pseudomonadati</taxon>
        <taxon>Planctomycetota</taxon>
        <taxon>Planctomycetia</taxon>
        <taxon>Pirellulales</taxon>
        <taxon>Pirellulaceae</taxon>
        <taxon>Rhodopirellula</taxon>
    </lineage>
</organism>
<accession>F2ASJ5</accession>
<evidence type="ECO:0000313" key="1">
    <source>
        <dbReference type="EMBL" id="EGF27372.1"/>
    </source>
</evidence>
<protein>
    <submittedName>
        <fullName evidence="1">Uncharacterized protein</fullName>
    </submittedName>
</protein>